<protein>
    <submittedName>
        <fullName evidence="2">Archaeal-type Fe-S oxidoreductase</fullName>
    </submittedName>
</protein>
<feature type="domain" description="Elp3/MiaA/NifB-like radical SAM core" evidence="1">
    <location>
        <begin position="52"/>
        <end position="284"/>
    </location>
</feature>
<dbReference type="SUPFAM" id="SSF102114">
    <property type="entry name" value="Radical SAM enzymes"/>
    <property type="match status" value="1"/>
</dbReference>
<dbReference type="OrthoDB" id="4501995at2"/>
<dbReference type="SMART" id="SM00729">
    <property type="entry name" value="Elp3"/>
    <property type="match status" value="1"/>
</dbReference>
<dbReference type="InterPro" id="IPR006638">
    <property type="entry name" value="Elp3/MiaA/NifB-like_rSAM"/>
</dbReference>
<dbReference type="PATRIC" id="fig|272562.8.peg.174"/>
<dbReference type="CDD" id="cd01335">
    <property type="entry name" value="Radical_SAM"/>
    <property type="match status" value="1"/>
</dbReference>
<keyword evidence="3" id="KW-1185">Reference proteome</keyword>
<geneLocation type="plasmid" evidence="2 3">
    <name>pSOL1</name>
</geneLocation>
<evidence type="ECO:0000259" key="1">
    <source>
        <dbReference type="SMART" id="SM00729"/>
    </source>
</evidence>
<dbReference type="AlphaFoldDB" id="Q97TD9"/>
<accession>Q97TD9</accession>
<name>Q97TD9_CLOAB</name>
<dbReference type="EMBL" id="AE001438">
    <property type="protein sequence ID" value="AAK76918.1"/>
    <property type="molecule type" value="Genomic_DNA"/>
</dbReference>
<sequence length="380" mass="44371">MELLKSDKNKILTHFNEVLKIKKRNLNREFSFDKVANSTINKGYLNGSKIDRIIFYLRSTGCEWSCTKMGGCFMCGHYFGTNMGDTLPKNSFYNQFLSEYNKYDFSKYPMICIYNAGSILNDNEIPREELYRILNVIKRNNDIKRVVLESRPEFINVEVLNQISNILNDKIVEIGIGLETSNDKVREYCINKGFNFKNYLEKVKLIKNYSNIKTLTYVTVKLLFLTIDESIRDVIQTMKDLSGLTDIISLEPISIQKNTLVELLYTNKLYDPPKGWIIKEILANLHNTNLMKNFELRIGGFEFFPIPDLFISNCNKCNKKLYDAIDIYNSTKDVNSILTLSCDCYEEFKKKIYIENNTVSHIPLEERICNSLEYFLYKSL</sequence>
<dbReference type="PIRSF" id="PIRSF004954">
    <property type="entry name" value="Radical_SAM"/>
    <property type="match status" value="1"/>
</dbReference>
<dbReference type="KEGG" id="cac:CA_P0173"/>
<organism evidence="2 3">
    <name type="scientific">Clostridium acetobutylicum (strain ATCC 824 / DSM 792 / JCM 1419 / IAM 19013 / LMG 5710 / NBRC 13948 / NRRL B-527 / VKM B-1787 / 2291 / W)</name>
    <dbReference type="NCBI Taxonomy" id="272562"/>
    <lineage>
        <taxon>Bacteria</taxon>
        <taxon>Bacillati</taxon>
        <taxon>Bacillota</taxon>
        <taxon>Clostridia</taxon>
        <taxon>Eubacteriales</taxon>
        <taxon>Clostridiaceae</taxon>
        <taxon>Clostridium</taxon>
    </lineage>
</organism>
<dbReference type="InterPro" id="IPR005909">
    <property type="entry name" value="RaSEA"/>
</dbReference>
<dbReference type="GO" id="GO:0051536">
    <property type="term" value="F:iron-sulfur cluster binding"/>
    <property type="evidence" value="ECO:0007669"/>
    <property type="project" value="InterPro"/>
</dbReference>
<keyword evidence="2" id="KW-0614">Plasmid</keyword>
<proteinExistence type="predicted"/>
<dbReference type="HOGENOM" id="CLU_060488_0_0_9"/>
<gene>
    <name evidence="2" type="ordered locus">CA_P0173</name>
</gene>
<evidence type="ECO:0000313" key="2">
    <source>
        <dbReference type="EMBL" id="AAK76918.1"/>
    </source>
</evidence>
<dbReference type="InterPro" id="IPR058240">
    <property type="entry name" value="rSAM_sf"/>
</dbReference>
<dbReference type="GO" id="GO:0003824">
    <property type="term" value="F:catalytic activity"/>
    <property type="evidence" value="ECO:0007669"/>
    <property type="project" value="InterPro"/>
</dbReference>
<evidence type="ECO:0000313" key="3">
    <source>
        <dbReference type="Proteomes" id="UP000000814"/>
    </source>
</evidence>
<reference evidence="2 3" key="1">
    <citation type="journal article" date="2001" name="J. Bacteriol.">
        <title>Genome sequence and comparative analysis of the solvent-producing bacterium Clostridium acetobutylicum.</title>
        <authorList>
            <person name="Nolling J."/>
            <person name="Breton G."/>
            <person name="Omelchenko M.V."/>
            <person name="Makarova K.S."/>
            <person name="Zeng Q."/>
            <person name="Gibson R."/>
            <person name="Lee H.M."/>
            <person name="Dubois J."/>
            <person name="Qiu D."/>
            <person name="Hitti J."/>
            <person name="Wolf Y.I."/>
            <person name="Tatusov R.L."/>
            <person name="Sabathe F."/>
            <person name="Doucette-Stamm L."/>
            <person name="Soucaille P."/>
            <person name="Daly M.J."/>
            <person name="Bennett G.N."/>
            <person name="Koonin E.V."/>
            <person name="Smith D.R."/>
        </authorList>
    </citation>
    <scope>NUCLEOTIDE SEQUENCE [LARGE SCALE GENOMIC DNA]</scope>
    <source>
        <strain evidence="3">ATCC 824 / DSM 792 / JCM 1419 / LMG 5710 / VKM B-1787</strain>
        <plasmid evidence="3">pSOL1</plasmid>
    </source>
</reference>
<dbReference type="Proteomes" id="UP000000814">
    <property type="component" value="Plasmid pSOL1"/>
</dbReference>